<comment type="caution">
    <text evidence="1">The sequence shown here is derived from an EMBL/GenBank/DDBJ whole genome shotgun (WGS) entry which is preliminary data.</text>
</comment>
<organism evidence="1 2">
    <name type="scientific">Mycena pura</name>
    <dbReference type="NCBI Taxonomy" id="153505"/>
    <lineage>
        <taxon>Eukaryota</taxon>
        <taxon>Fungi</taxon>
        <taxon>Dikarya</taxon>
        <taxon>Basidiomycota</taxon>
        <taxon>Agaricomycotina</taxon>
        <taxon>Agaricomycetes</taxon>
        <taxon>Agaricomycetidae</taxon>
        <taxon>Agaricales</taxon>
        <taxon>Marasmiineae</taxon>
        <taxon>Mycenaceae</taxon>
        <taxon>Mycena</taxon>
    </lineage>
</organism>
<dbReference type="EMBL" id="JARJCW010000005">
    <property type="protein sequence ID" value="KAJ7224685.1"/>
    <property type="molecule type" value="Genomic_DNA"/>
</dbReference>
<accession>A0AAD6YNP4</accession>
<protein>
    <recommendedName>
        <fullName evidence="3">Transposase</fullName>
    </recommendedName>
</protein>
<keyword evidence="2" id="KW-1185">Reference proteome</keyword>
<evidence type="ECO:0000313" key="1">
    <source>
        <dbReference type="EMBL" id="KAJ7224685.1"/>
    </source>
</evidence>
<evidence type="ECO:0000313" key="2">
    <source>
        <dbReference type="Proteomes" id="UP001219525"/>
    </source>
</evidence>
<name>A0AAD6YNP4_9AGAR</name>
<dbReference type="AlphaFoldDB" id="A0AAD6YNP4"/>
<proteinExistence type="predicted"/>
<dbReference type="Proteomes" id="UP001219525">
    <property type="component" value="Unassembled WGS sequence"/>
</dbReference>
<evidence type="ECO:0008006" key="3">
    <source>
        <dbReference type="Google" id="ProtNLM"/>
    </source>
</evidence>
<reference evidence="1" key="1">
    <citation type="submission" date="2023-03" db="EMBL/GenBank/DDBJ databases">
        <title>Massive genome expansion in bonnet fungi (Mycena s.s.) driven by repeated elements and novel gene families across ecological guilds.</title>
        <authorList>
            <consortium name="Lawrence Berkeley National Laboratory"/>
            <person name="Harder C.B."/>
            <person name="Miyauchi S."/>
            <person name="Viragh M."/>
            <person name="Kuo A."/>
            <person name="Thoen E."/>
            <person name="Andreopoulos B."/>
            <person name="Lu D."/>
            <person name="Skrede I."/>
            <person name="Drula E."/>
            <person name="Henrissat B."/>
            <person name="Morin E."/>
            <person name="Kohler A."/>
            <person name="Barry K."/>
            <person name="LaButti K."/>
            <person name="Morin E."/>
            <person name="Salamov A."/>
            <person name="Lipzen A."/>
            <person name="Mereny Z."/>
            <person name="Hegedus B."/>
            <person name="Baldrian P."/>
            <person name="Stursova M."/>
            <person name="Weitz H."/>
            <person name="Taylor A."/>
            <person name="Grigoriev I.V."/>
            <person name="Nagy L.G."/>
            <person name="Martin F."/>
            <person name="Kauserud H."/>
        </authorList>
    </citation>
    <scope>NUCLEOTIDE SEQUENCE</scope>
    <source>
        <strain evidence="1">9144</strain>
    </source>
</reference>
<gene>
    <name evidence="1" type="ORF">GGX14DRAFT_651376</name>
</gene>
<sequence>MVAAFSSDLKNLIVRWYFEDEYTMEDIAALARLQIRLGVALPNLDVGDMRFLDAIYEANPTLYLDEAQQKLASVRNVHVSISTVSRALAGLQLTRKKLTKAAMERDDELRTLWEASVAQYTDPDVFIALDETCAVLGNSSTTRAMHPRVLRAFNETRRPMVHRAAHLNGRYFSHVAGVQASAVAACLADNLDGWCSCGVLCRQS</sequence>